<reference evidence="1 2" key="1">
    <citation type="journal article" date="2024" name="G3 (Bethesda)">
        <title>Genome assembly of Hibiscus sabdariffa L. provides insights into metabolisms of medicinal natural products.</title>
        <authorList>
            <person name="Kim T."/>
        </authorList>
    </citation>
    <scope>NUCLEOTIDE SEQUENCE [LARGE SCALE GENOMIC DNA]</scope>
    <source>
        <strain evidence="1">TK-2024</strain>
        <tissue evidence="1">Old leaves</tissue>
    </source>
</reference>
<protein>
    <submittedName>
        <fullName evidence="1">Uncharacterized protein</fullName>
    </submittedName>
</protein>
<accession>A0ABR2SXX4</accession>
<sequence>MVPKTVSIEVVHSSQIHQLWERNKREDWCVLEASYLSRDWSNEEEAGLVPRGKAGGILIISDTERFRLLAMEMVSRFVVIEGIWIKDDWHCEIIEVYTPCGVED</sequence>
<dbReference type="Proteomes" id="UP001396334">
    <property type="component" value="Unassembled WGS sequence"/>
</dbReference>
<evidence type="ECO:0000313" key="1">
    <source>
        <dbReference type="EMBL" id="KAK9029900.1"/>
    </source>
</evidence>
<evidence type="ECO:0000313" key="2">
    <source>
        <dbReference type="Proteomes" id="UP001396334"/>
    </source>
</evidence>
<gene>
    <name evidence="1" type="ORF">V6N11_031342</name>
</gene>
<keyword evidence="2" id="KW-1185">Reference proteome</keyword>
<comment type="caution">
    <text evidence="1">The sequence shown here is derived from an EMBL/GenBank/DDBJ whole genome shotgun (WGS) entry which is preliminary data.</text>
</comment>
<organism evidence="1 2">
    <name type="scientific">Hibiscus sabdariffa</name>
    <name type="common">roselle</name>
    <dbReference type="NCBI Taxonomy" id="183260"/>
    <lineage>
        <taxon>Eukaryota</taxon>
        <taxon>Viridiplantae</taxon>
        <taxon>Streptophyta</taxon>
        <taxon>Embryophyta</taxon>
        <taxon>Tracheophyta</taxon>
        <taxon>Spermatophyta</taxon>
        <taxon>Magnoliopsida</taxon>
        <taxon>eudicotyledons</taxon>
        <taxon>Gunneridae</taxon>
        <taxon>Pentapetalae</taxon>
        <taxon>rosids</taxon>
        <taxon>malvids</taxon>
        <taxon>Malvales</taxon>
        <taxon>Malvaceae</taxon>
        <taxon>Malvoideae</taxon>
        <taxon>Hibiscus</taxon>
    </lineage>
</organism>
<dbReference type="EMBL" id="JBBPBN010000010">
    <property type="protein sequence ID" value="KAK9029900.1"/>
    <property type="molecule type" value="Genomic_DNA"/>
</dbReference>
<proteinExistence type="predicted"/>
<name>A0ABR2SXX4_9ROSI</name>